<evidence type="ECO:0000256" key="1">
    <source>
        <dbReference type="ARBA" id="ARBA00004123"/>
    </source>
</evidence>
<comment type="subcellular location">
    <subcellularLocation>
        <location evidence="1">Nucleus</location>
    </subcellularLocation>
</comment>
<keyword evidence="3" id="KW-0539">Nucleus</keyword>
<dbReference type="FunFam" id="2.40.100.10:FF:000007">
    <property type="entry name" value="Peptidyl-prolyl cis-trans isomerase CWC27 homolog"/>
    <property type="match status" value="1"/>
</dbReference>
<dbReference type="Pfam" id="PF00160">
    <property type="entry name" value="Pro_isomerase"/>
    <property type="match status" value="1"/>
</dbReference>
<dbReference type="GO" id="GO:0006457">
    <property type="term" value="P:protein folding"/>
    <property type="evidence" value="ECO:0007669"/>
    <property type="project" value="InterPro"/>
</dbReference>
<feature type="domain" description="PPIase cyclophilin-type" evidence="5">
    <location>
        <begin position="22"/>
        <end position="159"/>
    </location>
</feature>
<keyword evidence="2" id="KW-0143">Chaperone</keyword>
<dbReference type="GO" id="GO:0071013">
    <property type="term" value="C:catalytic step 2 spliceosome"/>
    <property type="evidence" value="ECO:0007669"/>
    <property type="project" value="TreeGrafter"/>
</dbReference>
<dbReference type="InterPro" id="IPR020892">
    <property type="entry name" value="Cyclophilin-type_PPIase_CS"/>
</dbReference>
<dbReference type="CDD" id="cd01925">
    <property type="entry name" value="cyclophilin_CeCYP16-like"/>
    <property type="match status" value="1"/>
</dbReference>
<evidence type="ECO:0000256" key="4">
    <source>
        <dbReference type="SAM" id="MobiDB-lite"/>
    </source>
</evidence>
<feature type="compositionally biased region" description="Polar residues" evidence="4">
    <location>
        <begin position="323"/>
        <end position="334"/>
    </location>
</feature>
<gene>
    <name evidence="6" type="ORF">L3X38_007083</name>
</gene>
<name>A0AAD4ZTU0_PRUDU</name>
<evidence type="ECO:0000313" key="7">
    <source>
        <dbReference type="Proteomes" id="UP001054821"/>
    </source>
</evidence>
<dbReference type="InterPro" id="IPR044666">
    <property type="entry name" value="Cyclophilin_A-like"/>
</dbReference>
<evidence type="ECO:0000256" key="3">
    <source>
        <dbReference type="ARBA" id="ARBA00023242"/>
    </source>
</evidence>
<evidence type="ECO:0000259" key="5">
    <source>
        <dbReference type="PROSITE" id="PS50072"/>
    </source>
</evidence>
<proteinExistence type="predicted"/>
<dbReference type="GO" id="GO:0003755">
    <property type="term" value="F:peptidyl-prolyl cis-trans isomerase activity"/>
    <property type="evidence" value="ECO:0007669"/>
    <property type="project" value="InterPro"/>
</dbReference>
<organism evidence="6 7">
    <name type="scientific">Prunus dulcis</name>
    <name type="common">Almond</name>
    <name type="synonym">Amygdalus dulcis</name>
    <dbReference type="NCBI Taxonomy" id="3755"/>
    <lineage>
        <taxon>Eukaryota</taxon>
        <taxon>Viridiplantae</taxon>
        <taxon>Streptophyta</taxon>
        <taxon>Embryophyta</taxon>
        <taxon>Tracheophyta</taxon>
        <taxon>Spermatophyta</taxon>
        <taxon>Magnoliopsida</taxon>
        <taxon>eudicotyledons</taxon>
        <taxon>Gunneridae</taxon>
        <taxon>Pentapetalae</taxon>
        <taxon>rosids</taxon>
        <taxon>fabids</taxon>
        <taxon>Rosales</taxon>
        <taxon>Rosaceae</taxon>
        <taxon>Amygdaloideae</taxon>
        <taxon>Amygdaleae</taxon>
        <taxon>Prunus</taxon>
    </lineage>
</organism>
<dbReference type="InterPro" id="IPR029000">
    <property type="entry name" value="Cyclophilin-like_dom_sf"/>
</dbReference>
<feature type="compositionally biased region" description="Basic and acidic residues" evidence="4">
    <location>
        <begin position="270"/>
        <end position="279"/>
    </location>
</feature>
<dbReference type="PROSITE" id="PS00170">
    <property type="entry name" value="CSA_PPIASE_1"/>
    <property type="match status" value="1"/>
</dbReference>
<dbReference type="SUPFAM" id="SSF50891">
    <property type="entry name" value="Cyclophilin-like"/>
    <property type="match status" value="1"/>
</dbReference>
<dbReference type="InterPro" id="IPR002130">
    <property type="entry name" value="Cyclophilin-type_PPIase_dom"/>
</dbReference>
<evidence type="ECO:0000256" key="2">
    <source>
        <dbReference type="ARBA" id="ARBA00023186"/>
    </source>
</evidence>
<reference evidence="6 7" key="1">
    <citation type="journal article" date="2022" name="G3 (Bethesda)">
        <title>Whole-genome sequence and methylome profiling of the almond [Prunus dulcis (Mill.) D.A. Webb] cultivar 'Nonpareil'.</title>
        <authorList>
            <person name="D'Amico-Willman K.M."/>
            <person name="Ouma W.Z."/>
            <person name="Meulia T."/>
            <person name="Sideli G.M."/>
            <person name="Gradziel T.M."/>
            <person name="Fresnedo-Ramirez J."/>
        </authorList>
    </citation>
    <scope>NUCLEOTIDE SEQUENCE [LARGE SCALE GENOMIC DNA]</scope>
    <source>
        <strain evidence="6">Clone GOH B32 T37-40</strain>
    </source>
</reference>
<dbReference type="AlphaFoldDB" id="A0AAD4ZTU0"/>
<protein>
    <recommendedName>
        <fullName evidence="5">PPIase cyclophilin-type domain-containing protein</fullName>
    </recommendedName>
</protein>
<accession>A0AAD4ZTU0</accession>
<evidence type="ECO:0000313" key="6">
    <source>
        <dbReference type="EMBL" id="KAI5354188.1"/>
    </source>
</evidence>
<dbReference type="PANTHER" id="PTHR45625:SF6">
    <property type="entry name" value="SPLICEOSOME-ASSOCIATED PROTEIN CWC27 HOMOLOG"/>
    <property type="match status" value="1"/>
</dbReference>
<dbReference type="PRINTS" id="PR00153">
    <property type="entry name" value="CSAPPISMRASE"/>
</dbReference>
<feature type="region of interest" description="Disordered" evidence="4">
    <location>
        <begin position="270"/>
        <end position="341"/>
    </location>
</feature>
<dbReference type="Proteomes" id="UP001054821">
    <property type="component" value="Chromosome 1"/>
</dbReference>
<dbReference type="PANTHER" id="PTHR45625">
    <property type="entry name" value="PEPTIDYL-PROLYL CIS-TRANS ISOMERASE-RELATED"/>
    <property type="match status" value="1"/>
</dbReference>
<dbReference type="EMBL" id="JAJFAZ020000001">
    <property type="protein sequence ID" value="KAI5354188.1"/>
    <property type="molecule type" value="Genomic_DNA"/>
</dbReference>
<keyword evidence="7" id="KW-1185">Reference proteome</keyword>
<dbReference type="Gene3D" id="2.40.100.10">
    <property type="entry name" value="Cyclophilin-like"/>
    <property type="match status" value="1"/>
</dbReference>
<dbReference type="PROSITE" id="PS50072">
    <property type="entry name" value="CSA_PPIASE_2"/>
    <property type="match status" value="1"/>
</dbReference>
<comment type="caution">
    <text evidence="6">The sequence shown here is derived from an EMBL/GenBank/DDBJ whole genome shotgun (WGS) entry which is preliminary data.</text>
</comment>
<sequence length="341" mass="38353">MSSIYVLEPPTKGKVVLQTTHGPLDVELWPKEAPKAVRNFIQLCLEGYYDNTIFHRIIKGFLVQGGDPTGTGTGGESIYGGVFADEFHSRLRFKHRGLVACANSGSPNSNGSQFFMNLDRSDWLDKKHTIFGKVTGDSIYNLVRLGDIETDKEDRPLDPPPRILSVEVLWNPFDDIVPRVRAKPSTESTNDADNKDTKKKAVKKLNLLSFGEEAEEEEKELAAVKTKIKSSHDVLDDPRLLKDEVPINDVNSDAKTRHVQLSIREALISKKDEPGKDSESNFYNTLNYSDDDDDEANFDARMRQQILRKRKDLGDLPPKSKMHNGSSSPNQRENTCIKVHC</sequence>